<keyword evidence="7" id="KW-1185">Reference proteome</keyword>
<comment type="subcellular location">
    <subcellularLocation>
        <location evidence="1">Nucleus</location>
    </subcellularLocation>
</comment>
<feature type="compositionally biased region" description="Low complexity" evidence="5">
    <location>
        <begin position="46"/>
        <end position="57"/>
    </location>
</feature>
<dbReference type="SUPFAM" id="SSF46689">
    <property type="entry name" value="Homeodomain-like"/>
    <property type="match status" value="1"/>
</dbReference>
<evidence type="ECO:0000313" key="8">
    <source>
        <dbReference type="WBParaSite" id="jg5519"/>
    </source>
</evidence>
<evidence type="ECO:0000256" key="1">
    <source>
        <dbReference type="ARBA" id="ARBA00004123"/>
    </source>
</evidence>
<feature type="region of interest" description="Disordered" evidence="5">
    <location>
        <begin position="41"/>
        <end position="89"/>
    </location>
</feature>
<keyword evidence="3" id="KW-0371">Homeobox</keyword>
<dbReference type="Gene3D" id="1.10.10.60">
    <property type="entry name" value="Homeodomain-like"/>
    <property type="match status" value="1"/>
</dbReference>
<reference evidence="8" key="1">
    <citation type="submission" date="2022-11" db="UniProtKB">
        <authorList>
            <consortium name="WormBaseParasite"/>
        </authorList>
    </citation>
    <scope>IDENTIFICATION</scope>
</reference>
<evidence type="ECO:0000256" key="5">
    <source>
        <dbReference type="SAM" id="MobiDB-lite"/>
    </source>
</evidence>
<protein>
    <submittedName>
        <fullName evidence="8">Homeobox KN domain-containing protein</fullName>
    </submittedName>
</protein>
<evidence type="ECO:0000256" key="2">
    <source>
        <dbReference type="ARBA" id="ARBA00023125"/>
    </source>
</evidence>
<accession>A0A915EG39</accession>
<proteinExistence type="predicted"/>
<sequence>MKRKSNNLYPSRQDKLQIAKELGTSLDQINRLLANHRRRQLKNQSKKLQNTQQQTLLASPSFANDKENRQQQFPFAQTSGKETSGLNKP</sequence>
<name>A0A915EG39_9BILA</name>
<keyword evidence="2" id="KW-0238">DNA-binding</keyword>
<evidence type="ECO:0000256" key="4">
    <source>
        <dbReference type="ARBA" id="ARBA00023242"/>
    </source>
</evidence>
<dbReference type="Pfam" id="PF05920">
    <property type="entry name" value="Homeobox_KN"/>
    <property type="match status" value="1"/>
</dbReference>
<dbReference type="InterPro" id="IPR009057">
    <property type="entry name" value="Homeodomain-like_sf"/>
</dbReference>
<dbReference type="AlphaFoldDB" id="A0A915EG39"/>
<dbReference type="Proteomes" id="UP000887574">
    <property type="component" value="Unplaced"/>
</dbReference>
<dbReference type="WBParaSite" id="jg5519">
    <property type="protein sequence ID" value="jg5519"/>
    <property type="gene ID" value="jg5519"/>
</dbReference>
<evidence type="ECO:0000256" key="3">
    <source>
        <dbReference type="ARBA" id="ARBA00023155"/>
    </source>
</evidence>
<feature type="compositionally biased region" description="Polar residues" evidence="5">
    <location>
        <begin position="70"/>
        <end position="89"/>
    </location>
</feature>
<organism evidence="7 8">
    <name type="scientific">Ditylenchus dipsaci</name>
    <dbReference type="NCBI Taxonomy" id="166011"/>
    <lineage>
        <taxon>Eukaryota</taxon>
        <taxon>Metazoa</taxon>
        <taxon>Ecdysozoa</taxon>
        <taxon>Nematoda</taxon>
        <taxon>Chromadorea</taxon>
        <taxon>Rhabditida</taxon>
        <taxon>Tylenchina</taxon>
        <taxon>Tylenchomorpha</taxon>
        <taxon>Sphaerularioidea</taxon>
        <taxon>Anguinidae</taxon>
        <taxon>Anguininae</taxon>
        <taxon>Ditylenchus</taxon>
    </lineage>
</organism>
<dbReference type="GO" id="GO:0003677">
    <property type="term" value="F:DNA binding"/>
    <property type="evidence" value="ECO:0007669"/>
    <property type="project" value="UniProtKB-KW"/>
</dbReference>
<dbReference type="GO" id="GO:0005634">
    <property type="term" value="C:nucleus"/>
    <property type="evidence" value="ECO:0007669"/>
    <property type="project" value="UniProtKB-SubCell"/>
</dbReference>
<evidence type="ECO:0000259" key="6">
    <source>
        <dbReference type="Pfam" id="PF05920"/>
    </source>
</evidence>
<keyword evidence="4" id="KW-0539">Nucleus</keyword>
<dbReference type="InterPro" id="IPR008422">
    <property type="entry name" value="KN_HD"/>
</dbReference>
<feature type="domain" description="KN homeodomain" evidence="6">
    <location>
        <begin position="6"/>
        <end position="39"/>
    </location>
</feature>
<dbReference type="GO" id="GO:0006355">
    <property type="term" value="P:regulation of DNA-templated transcription"/>
    <property type="evidence" value="ECO:0007669"/>
    <property type="project" value="InterPro"/>
</dbReference>
<evidence type="ECO:0000313" key="7">
    <source>
        <dbReference type="Proteomes" id="UP000887574"/>
    </source>
</evidence>